<organism evidence="1 2">
    <name type="scientific">Puccinia sorghi</name>
    <dbReference type="NCBI Taxonomy" id="27349"/>
    <lineage>
        <taxon>Eukaryota</taxon>
        <taxon>Fungi</taxon>
        <taxon>Dikarya</taxon>
        <taxon>Basidiomycota</taxon>
        <taxon>Pucciniomycotina</taxon>
        <taxon>Pucciniomycetes</taxon>
        <taxon>Pucciniales</taxon>
        <taxon>Pucciniaceae</taxon>
        <taxon>Puccinia</taxon>
    </lineage>
</organism>
<dbReference type="AlphaFoldDB" id="A0A0L6V2P5"/>
<keyword evidence="2" id="KW-1185">Reference proteome</keyword>
<proteinExistence type="predicted"/>
<reference evidence="1 2" key="1">
    <citation type="submission" date="2015-08" db="EMBL/GenBank/DDBJ databases">
        <title>Next Generation Sequencing and Analysis of the Genome of Puccinia sorghi L Schw, the Causal Agent of Maize Common Rust.</title>
        <authorList>
            <person name="Rochi L."/>
            <person name="Burguener G."/>
            <person name="Darino M."/>
            <person name="Turjanski A."/>
            <person name="Kreff E."/>
            <person name="Dieguez M.J."/>
            <person name="Sacco F."/>
        </authorList>
    </citation>
    <scope>NUCLEOTIDE SEQUENCE [LARGE SCALE GENOMIC DNA]</scope>
    <source>
        <strain evidence="1 2">RO10H11247</strain>
    </source>
</reference>
<sequence>MLHGQTTLNLACPGVVLSAFGNPVRWRGIVRNRTTLHSHRQKLNLMLYPTGFKKVLEPSEFNVDNQGLLEKIKNFDLNSKTKHLDIKMKWLRELKDSNQINVKLIPSEEMVADALTKASNANSLKRLQERCFLVPFSPS</sequence>
<dbReference type="OrthoDB" id="6765522at2759"/>
<comment type="caution">
    <text evidence="1">The sequence shown here is derived from an EMBL/GenBank/DDBJ whole genome shotgun (WGS) entry which is preliminary data.</text>
</comment>
<name>A0A0L6V2P5_9BASI</name>
<evidence type="ECO:0000313" key="2">
    <source>
        <dbReference type="Proteomes" id="UP000037035"/>
    </source>
</evidence>
<accession>A0A0L6V2P5</accession>
<protein>
    <submittedName>
        <fullName evidence="1">Uncharacterized protein</fullName>
    </submittedName>
</protein>
<evidence type="ECO:0000313" key="1">
    <source>
        <dbReference type="EMBL" id="KNZ55044.1"/>
    </source>
</evidence>
<gene>
    <name evidence="1" type="ORF">VP01_2783g4</name>
</gene>
<dbReference type="Proteomes" id="UP000037035">
    <property type="component" value="Unassembled WGS sequence"/>
</dbReference>
<dbReference type="VEuPathDB" id="FungiDB:VP01_2783g4"/>
<dbReference type="EMBL" id="LAVV01007705">
    <property type="protein sequence ID" value="KNZ55044.1"/>
    <property type="molecule type" value="Genomic_DNA"/>
</dbReference>